<dbReference type="EMBL" id="FNPB01000001">
    <property type="protein sequence ID" value="SDX66699.1"/>
    <property type="molecule type" value="Genomic_DNA"/>
</dbReference>
<keyword evidence="3" id="KW-1185">Reference proteome</keyword>
<dbReference type="Proteomes" id="UP000199170">
    <property type="component" value="Unassembled WGS sequence"/>
</dbReference>
<feature type="region of interest" description="Disordered" evidence="1">
    <location>
        <begin position="28"/>
        <end position="73"/>
    </location>
</feature>
<dbReference type="AlphaFoldDB" id="A0A1H3DM22"/>
<dbReference type="Pfam" id="PF24109">
    <property type="entry name" value="DUF7384"/>
    <property type="match status" value="1"/>
</dbReference>
<feature type="compositionally biased region" description="Acidic residues" evidence="1">
    <location>
        <begin position="41"/>
        <end position="54"/>
    </location>
</feature>
<dbReference type="RefSeq" id="WP_245705709.1">
    <property type="nucleotide sequence ID" value="NZ_FNPB01000001.1"/>
</dbReference>
<evidence type="ECO:0000313" key="3">
    <source>
        <dbReference type="Proteomes" id="UP000199170"/>
    </source>
</evidence>
<dbReference type="InterPro" id="IPR055808">
    <property type="entry name" value="DUF7384"/>
</dbReference>
<protein>
    <submittedName>
        <fullName evidence="2">Uncharacterized protein</fullName>
    </submittedName>
</protein>
<reference evidence="3" key="1">
    <citation type="submission" date="2016-10" db="EMBL/GenBank/DDBJ databases">
        <authorList>
            <person name="Varghese N."/>
            <person name="Submissions S."/>
        </authorList>
    </citation>
    <scope>NUCLEOTIDE SEQUENCE [LARGE SCALE GENOMIC DNA]</scope>
    <source>
        <strain evidence="3">CGMCC 1.10118</strain>
    </source>
</reference>
<accession>A0A1H3DM22</accession>
<dbReference type="STRING" id="660517.SAMN04487946_101619"/>
<evidence type="ECO:0000313" key="2">
    <source>
        <dbReference type="EMBL" id="SDX66699.1"/>
    </source>
</evidence>
<name>A0A1H3DM22_9EURY</name>
<organism evidence="2 3">
    <name type="scientific">Halobellus clavatus</name>
    <dbReference type="NCBI Taxonomy" id="660517"/>
    <lineage>
        <taxon>Archaea</taxon>
        <taxon>Methanobacteriati</taxon>
        <taxon>Methanobacteriota</taxon>
        <taxon>Stenosarchaea group</taxon>
        <taxon>Halobacteria</taxon>
        <taxon>Halobacteriales</taxon>
        <taxon>Haloferacaceae</taxon>
        <taxon>Halobellus</taxon>
    </lineage>
</organism>
<proteinExistence type="predicted"/>
<sequence length="221" mass="22729">MESWRALFDRAAGADTDEAAISAALRAVRADEGGGSPAGDDTGETDASEADVDGTDAASGPSVPPPGESSPARVVADADVLAADLLVGGDARAALDELRSHTWTTLLASDPLLDDAEAVVETVADDRLAADWRERVAAWREPVTQPPGDHPALASAYRGGAMHLLSFDDGLLSATAGATLGSRLSVSARHPQAFASLFDPESLYQAVVGGAYPGPDRDPRE</sequence>
<evidence type="ECO:0000256" key="1">
    <source>
        <dbReference type="SAM" id="MobiDB-lite"/>
    </source>
</evidence>
<gene>
    <name evidence="2" type="ORF">SAMN04487946_101619</name>
</gene>